<evidence type="ECO:0000313" key="4">
    <source>
        <dbReference type="Proteomes" id="UP000242287"/>
    </source>
</evidence>
<dbReference type="GO" id="GO:0005773">
    <property type="term" value="C:vacuole"/>
    <property type="evidence" value="ECO:0007669"/>
    <property type="project" value="GOC"/>
</dbReference>
<feature type="compositionally biased region" description="Basic and acidic residues" evidence="2">
    <location>
        <begin position="377"/>
        <end position="388"/>
    </location>
</feature>
<dbReference type="GO" id="GO:0007039">
    <property type="term" value="P:protein catabolic process in the vacuole"/>
    <property type="evidence" value="ECO:0007669"/>
    <property type="project" value="TreeGrafter"/>
</dbReference>
<evidence type="ECO:0008006" key="5">
    <source>
        <dbReference type="Google" id="ProtNLM"/>
    </source>
</evidence>
<dbReference type="EMBL" id="KZ301970">
    <property type="protein sequence ID" value="PFH54196.1"/>
    <property type="molecule type" value="Genomic_DNA"/>
</dbReference>
<dbReference type="STRING" id="703135.A0A2A9P0T2"/>
<dbReference type="GO" id="GO:0006623">
    <property type="term" value="P:protein targeting to vacuole"/>
    <property type="evidence" value="ECO:0007669"/>
    <property type="project" value="TreeGrafter"/>
</dbReference>
<dbReference type="Pfam" id="PF09783">
    <property type="entry name" value="Vac_ImportDeg"/>
    <property type="match status" value="1"/>
</dbReference>
<dbReference type="PANTHER" id="PTHR14534:SF3">
    <property type="entry name" value="GID COMPLEX SUBUNIT 4 HOMOLOG"/>
    <property type="match status" value="1"/>
</dbReference>
<accession>A0A2A9P0T2</accession>
<name>A0A2A9P0T2_9AGAR</name>
<evidence type="ECO:0000256" key="2">
    <source>
        <dbReference type="SAM" id="MobiDB-lite"/>
    </source>
</evidence>
<gene>
    <name evidence="3" type="ORF">AMATHDRAFT_135279</name>
</gene>
<keyword evidence="4" id="KW-1185">Reference proteome</keyword>
<reference evidence="3 4" key="1">
    <citation type="submission" date="2014-02" db="EMBL/GenBank/DDBJ databases">
        <title>Transposable element dynamics among asymbiotic and ectomycorrhizal Amanita fungi.</title>
        <authorList>
            <consortium name="DOE Joint Genome Institute"/>
            <person name="Hess J."/>
            <person name="Skrede I."/>
            <person name="Wolfe B."/>
            <person name="LaButti K."/>
            <person name="Ohm R.A."/>
            <person name="Grigoriev I.V."/>
            <person name="Pringle A."/>
        </authorList>
    </citation>
    <scope>NUCLEOTIDE SEQUENCE [LARGE SCALE GENOMIC DNA]</scope>
    <source>
        <strain evidence="3 4">SKay4041</strain>
    </source>
</reference>
<evidence type="ECO:0000256" key="1">
    <source>
        <dbReference type="ARBA" id="ARBA00061469"/>
    </source>
</evidence>
<feature type="region of interest" description="Disordered" evidence="2">
    <location>
        <begin position="1"/>
        <end position="21"/>
    </location>
</feature>
<dbReference type="GO" id="GO:0045721">
    <property type="term" value="P:negative regulation of gluconeogenesis"/>
    <property type="evidence" value="ECO:0007669"/>
    <property type="project" value="TreeGrafter"/>
</dbReference>
<dbReference type="Proteomes" id="UP000242287">
    <property type="component" value="Unassembled WGS sequence"/>
</dbReference>
<dbReference type="InterPro" id="IPR018618">
    <property type="entry name" value="GID4/10-like"/>
</dbReference>
<dbReference type="GO" id="GO:0034657">
    <property type="term" value="C:GID complex"/>
    <property type="evidence" value="ECO:0007669"/>
    <property type="project" value="TreeGrafter"/>
</dbReference>
<feature type="region of interest" description="Disordered" evidence="2">
    <location>
        <begin position="81"/>
        <end position="107"/>
    </location>
</feature>
<sequence length="438" mass="48679">MPAHPLSNLHDPPQLDQPPPRTQVCAKCQVTLLDATGSVVIPEVNAVVCTTCRELLLSAPRDSATPIGPHFALLSHFSRLQSPDNITPPPSTRHTPDPDDDLCVGDNVNSRQIHSDRVSPDALFKPLPPAKKPILSCTTTTAATITTTSSSPALTPPSSHTPTTYHVTLTPTSPAKPRRQNNNTTLLPDPWIDITQIRMRTSNHHCLYPGATFSGTQKSGRSSYDVTVTVVDVDFSSSFLCGYLRIRGLTDDWPELTTYFDAEIIGSRYGFITQKWGASEQEDLVHWARFPAFKHLKPELKKPLLTMSDRDRGAVFMRWKERFLVPDYRVQDINGASFAGFYYVCVEFSPVPTRSSSSAKSCLDSYDEVGNTPSRPEPPRRARREASVRRGGRSSSITPLNIPVATMNGFYFHQNSEPYQQLSLTHVPERTNSGFEFR</sequence>
<feature type="region of interest" description="Disordered" evidence="2">
    <location>
        <begin position="352"/>
        <end position="400"/>
    </location>
</feature>
<dbReference type="OrthoDB" id="62at2759"/>
<proteinExistence type="inferred from homology"/>
<organism evidence="3 4">
    <name type="scientific">Amanita thiersii Skay4041</name>
    <dbReference type="NCBI Taxonomy" id="703135"/>
    <lineage>
        <taxon>Eukaryota</taxon>
        <taxon>Fungi</taxon>
        <taxon>Dikarya</taxon>
        <taxon>Basidiomycota</taxon>
        <taxon>Agaricomycotina</taxon>
        <taxon>Agaricomycetes</taxon>
        <taxon>Agaricomycetidae</taxon>
        <taxon>Agaricales</taxon>
        <taxon>Pluteineae</taxon>
        <taxon>Amanitaceae</taxon>
        <taxon>Amanita</taxon>
    </lineage>
</organism>
<dbReference type="AlphaFoldDB" id="A0A2A9P0T2"/>
<protein>
    <recommendedName>
        <fullName evidence="5">Vacuolar import and degradation protein-domain-containing protein</fullName>
    </recommendedName>
</protein>
<comment type="similarity">
    <text evidence="1">Belongs to the GID4/VID24 family.</text>
</comment>
<dbReference type="PANTHER" id="PTHR14534">
    <property type="entry name" value="VACUOLAR IMPORT AND DEGRADATION PROTEIN 24"/>
    <property type="match status" value="1"/>
</dbReference>
<evidence type="ECO:0000313" key="3">
    <source>
        <dbReference type="EMBL" id="PFH54196.1"/>
    </source>
</evidence>
<dbReference type="GO" id="GO:0043161">
    <property type="term" value="P:proteasome-mediated ubiquitin-dependent protein catabolic process"/>
    <property type="evidence" value="ECO:0007669"/>
    <property type="project" value="TreeGrafter"/>
</dbReference>